<proteinExistence type="predicted"/>
<evidence type="ECO:0000313" key="2">
    <source>
        <dbReference type="Proteomes" id="UP000789342"/>
    </source>
</evidence>
<feature type="non-terminal residue" evidence="1">
    <location>
        <position position="1"/>
    </location>
</feature>
<comment type="caution">
    <text evidence="1">The sequence shown here is derived from an EMBL/GenBank/DDBJ whole genome shotgun (WGS) entry which is preliminary data.</text>
</comment>
<gene>
    <name evidence="1" type="ORF">AMORRO_LOCUS11634</name>
</gene>
<name>A0A9N9ER74_9GLOM</name>
<dbReference type="EMBL" id="CAJVPV010015250">
    <property type="protein sequence ID" value="CAG8690853.1"/>
    <property type="molecule type" value="Genomic_DNA"/>
</dbReference>
<dbReference type="AlphaFoldDB" id="A0A9N9ER74"/>
<protein>
    <submittedName>
        <fullName evidence="1">5446_t:CDS:1</fullName>
    </submittedName>
</protein>
<sequence length="78" mass="9171">KEPLKLLPPYGDISWAILDMKVLPIISYYLSTHRLQKYYEIPNCQIIHMLPFLDYRSYLPPAGIEPWTLRTCPDALVH</sequence>
<evidence type="ECO:0000313" key="1">
    <source>
        <dbReference type="EMBL" id="CAG8690853.1"/>
    </source>
</evidence>
<dbReference type="Proteomes" id="UP000789342">
    <property type="component" value="Unassembled WGS sequence"/>
</dbReference>
<keyword evidence="2" id="KW-1185">Reference proteome</keyword>
<reference evidence="1" key="1">
    <citation type="submission" date="2021-06" db="EMBL/GenBank/DDBJ databases">
        <authorList>
            <person name="Kallberg Y."/>
            <person name="Tangrot J."/>
            <person name="Rosling A."/>
        </authorList>
    </citation>
    <scope>NUCLEOTIDE SEQUENCE</scope>
    <source>
        <strain evidence="1">CL551</strain>
    </source>
</reference>
<accession>A0A9N9ER74</accession>
<organism evidence="1 2">
    <name type="scientific">Acaulospora morrowiae</name>
    <dbReference type="NCBI Taxonomy" id="94023"/>
    <lineage>
        <taxon>Eukaryota</taxon>
        <taxon>Fungi</taxon>
        <taxon>Fungi incertae sedis</taxon>
        <taxon>Mucoromycota</taxon>
        <taxon>Glomeromycotina</taxon>
        <taxon>Glomeromycetes</taxon>
        <taxon>Diversisporales</taxon>
        <taxon>Acaulosporaceae</taxon>
        <taxon>Acaulospora</taxon>
    </lineage>
</organism>